<proteinExistence type="predicted"/>
<dbReference type="InterPro" id="IPR015897">
    <property type="entry name" value="CHK_kinase-like"/>
</dbReference>
<name>A0A7Z2T1K5_9VIBR</name>
<dbReference type="Pfam" id="PF01636">
    <property type="entry name" value="APH"/>
    <property type="match status" value="1"/>
</dbReference>
<dbReference type="RefSeq" id="WP_164647502.1">
    <property type="nucleotide sequence ID" value="NZ_CP047475.1"/>
</dbReference>
<dbReference type="KEGG" id="vas:GT360_03345"/>
<dbReference type="GO" id="GO:0016740">
    <property type="term" value="F:transferase activity"/>
    <property type="evidence" value="ECO:0007669"/>
    <property type="project" value="UniProtKB-KW"/>
</dbReference>
<dbReference type="InterPro" id="IPR002575">
    <property type="entry name" value="Aminoglycoside_PTrfase"/>
</dbReference>
<protein>
    <submittedName>
        <fullName evidence="2">Phosphotransferase</fullName>
    </submittedName>
</protein>
<dbReference type="InterPro" id="IPR052961">
    <property type="entry name" value="Oxido-Kinase-like_Enzymes"/>
</dbReference>
<evidence type="ECO:0000313" key="2">
    <source>
        <dbReference type="EMBL" id="QIA62607.1"/>
    </source>
</evidence>
<dbReference type="PANTHER" id="PTHR23020">
    <property type="entry name" value="UNCHARACTERIZED NUCLEAR HORMONE RECEPTOR-RELATED"/>
    <property type="match status" value="1"/>
</dbReference>
<dbReference type="AlphaFoldDB" id="A0A7Z2T1K5"/>
<dbReference type="InterPro" id="IPR011009">
    <property type="entry name" value="Kinase-like_dom_sf"/>
</dbReference>
<evidence type="ECO:0000313" key="3">
    <source>
        <dbReference type="Proteomes" id="UP000464262"/>
    </source>
</evidence>
<gene>
    <name evidence="2" type="ORF">GT360_03345</name>
</gene>
<dbReference type="SUPFAM" id="SSF56112">
    <property type="entry name" value="Protein kinase-like (PK-like)"/>
    <property type="match status" value="1"/>
</dbReference>
<accession>A0A7Z2T1K5</accession>
<organism evidence="2 3">
    <name type="scientific">Vibrio astriarenae</name>
    <dbReference type="NCBI Taxonomy" id="1481923"/>
    <lineage>
        <taxon>Bacteria</taxon>
        <taxon>Pseudomonadati</taxon>
        <taxon>Pseudomonadota</taxon>
        <taxon>Gammaproteobacteria</taxon>
        <taxon>Vibrionales</taxon>
        <taxon>Vibrionaceae</taxon>
        <taxon>Vibrio</taxon>
    </lineage>
</organism>
<dbReference type="SMART" id="SM00587">
    <property type="entry name" value="CHK"/>
    <property type="match status" value="1"/>
</dbReference>
<feature type="domain" description="CHK kinase-like" evidence="1">
    <location>
        <begin position="111"/>
        <end position="268"/>
    </location>
</feature>
<sequence length="324" mass="37391">MNTDYLTLLEPIGVTSIHRIELIQTLWSGYGELVRVHVSGRAQPTLIIKHVVLPEERVHPRGWNNPVGHQRKLDSYQVESVWYQDYGNHWDKRCPIPLSLHSDIQTNQWLIVIEDLNVHGYRQTTSQATPNQISACLYWLANFHAKYIDCKGRGLWESGTYWHLETRPDELHALEDIELKRAAKTIDQVLKSVPFQTLVHGDAKLANFCFTPEGDRAAAVDFQYVGRGCAMKDVALFMSSAVSPEDCFDLESAILDEYFTYLKNALNHYQPTLNADEVETAWRPMFAMAWADFQRFVKGWSPNHWKINAYSEQLKERALNQLND</sequence>
<dbReference type="Gene3D" id="3.90.1200.10">
    <property type="match status" value="1"/>
</dbReference>
<reference evidence="2 3" key="1">
    <citation type="submission" date="2020-01" db="EMBL/GenBank/DDBJ databases">
        <title>Whole genome and functional gene identification of agarase of Vibrio HN897.</title>
        <authorList>
            <person name="Liu Y."/>
            <person name="Zhao Z."/>
        </authorList>
    </citation>
    <scope>NUCLEOTIDE SEQUENCE [LARGE SCALE GENOMIC DNA]</scope>
    <source>
        <strain evidence="2 3">HN897</strain>
    </source>
</reference>
<dbReference type="EMBL" id="CP047475">
    <property type="protein sequence ID" value="QIA62607.1"/>
    <property type="molecule type" value="Genomic_DNA"/>
</dbReference>
<dbReference type="Proteomes" id="UP000464262">
    <property type="component" value="Chromosome 1"/>
</dbReference>
<keyword evidence="2" id="KW-0808">Transferase</keyword>
<keyword evidence="3" id="KW-1185">Reference proteome</keyword>
<dbReference type="PANTHER" id="PTHR23020:SF41">
    <property type="entry name" value="AMINOGLYCOSIDE PHOSPHOTRANSFERASE DOMAIN-CONTAINING PROTEIN"/>
    <property type="match status" value="1"/>
</dbReference>
<evidence type="ECO:0000259" key="1">
    <source>
        <dbReference type="SMART" id="SM00587"/>
    </source>
</evidence>